<dbReference type="InterPro" id="IPR026741">
    <property type="entry name" value="SNO"/>
</dbReference>
<dbReference type="Pfam" id="PF01624">
    <property type="entry name" value="MutS_I"/>
    <property type="match status" value="1"/>
</dbReference>
<dbReference type="GO" id="GO:0042393">
    <property type="term" value="F:histone binding"/>
    <property type="evidence" value="ECO:0007669"/>
    <property type="project" value="TreeGrafter"/>
</dbReference>
<dbReference type="InterPro" id="IPR016151">
    <property type="entry name" value="DNA_mismatch_repair_MutS_N"/>
</dbReference>
<evidence type="ECO:0000259" key="4">
    <source>
        <dbReference type="Pfam" id="PF01624"/>
    </source>
</evidence>
<accession>A0A951U513</accession>
<keyword evidence="2" id="KW-0378">Hydrolase</keyword>
<dbReference type="InterPro" id="IPR002052">
    <property type="entry name" value="DNA_methylase_N6_adenine_CS"/>
</dbReference>
<dbReference type="Pfam" id="PF13154">
    <property type="entry name" value="DUF3991"/>
    <property type="match status" value="1"/>
</dbReference>
<dbReference type="InterPro" id="IPR025054">
    <property type="entry name" value="DUF3991"/>
</dbReference>
<dbReference type="Gene3D" id="3.40.50.150">
    <property type="entry name" value="Vaccinia Virus protein VP39"/>
    <property type="match status" value="1"/>
</dbReference>
<feature type="region of interest" description="Disordered" evidence="3">
    <location>
        <begin position="428"/>
        <end position="520"/>
    </location>
</feature>
<dbReference type="InterPro" id="IPR039187">
    <property type="entry name" value="SNO_AAA"/>
</dbReference>
<dbReference type="Gene3D" id="3.40.1360.10">
    <property type="match status" value="1"/>
</dbReference>
<dbReference type="InterPro" id="IPR027417">
    <property type="entry name" value="P-loop_NTPase"/>
</dbReference>
<evidence type="ECO:0000256" key="1">
    <source>
        <dbReference type="ARBA" id="ARBA00006992"/>
    </source>
</evidence>
<dbReference type="PRINTS" id="PR00507">
    <property type="entry name" value="N12N6MTFRASE"/>
</dbReference>
<dbReference type="Gene3D" id="3.40.1170.10">
    <property type="entry name" value="DNA repair protein MutS, domain I"/>
    <property type="match status" value="1"/>
</dbReference>
<evidence type="ECO:0000259" key="6">
    <source>
        <dbReference type="Pfam" id="PF13871"/>
    </source>
</evidence>
<dbReference type="Pfam" id="PF13871">
    <property type="entry name" value="Helicase_C_4"/>
    <property type="match status" value="1"/>
</dbReference>
<comment type="caution">
    <text evidence="9">The sequence shown here is derived from an EMBL/GenBank/DDBJ whole genome shotgun (WGS) entry which is preliminary data.</text>
</comment>
<dbReference type="InterPro" id="IPR007695">
    <property type="entry name" value="DNA_mismatch_repair_MutS-lik_N"/>
</dbReference>
<feature type="domain" description="Strawberry notch AAA" evidence="7">
    <location>
        <begin position="587"/>
        <end position="840"/>
    </location>
</feature>
<dbReference type="Proteomes" id="UP000707356">
    <property type="component" value="Unassembled WGS sequence"/>
</dbReference>
<dbReference type="GO" id="GO:0031490">
    <property type="term" value="F:chromatin DNA binding"/>
    <property type="evidence" value="ECO:0007669"/>
    <property type="project" value="TreeGrafter"/>
</dbReference>
<feature type="compositionally biased region" description="Basic and acidic residues" evidence="3">
    <location>
        <begin position="478"/>
        <end position="496"/>
    </location>
</feature>
<evidence type="ECO:0000259" key="8">
    <source>
        <dbReference type="Pfam" id="PF21849"/>
    </source>
</evidence>
<reference evidence="9" key="2">
    <citation type="journal article" date="2022" name="Microbiol. Resour. Announc.">
        <title>Metagenome Sequencing to Explore Phylogenomics of Terrestrial Cyanobacteria.</title>
        <authorList>
            <person name="Ward R.D."/>
            <person name="Stajich J.E."/>
            <person name="Johansen J.R."/>
            <person name="Huntemann M."/>
            <person name="Clum A."/>
            <person name="Foster B."/>
            <person name="Foster B."/>
            <person name="Roux S."/>
            <person name="Palaniappan K."/>
            <person name="Varghese N."/>
            <person name="Mukherjee S."/>
            <person name="Reddy T.B.K."/>
            <person name="Daum C."/>
            <person name="Copeland A."/>
            <person name="Chen I.A."/>
            <person name="Ivanova N.N."/>
            <person name="Kyrpides N.C."/>
            <person name="Shapiro N."/>
            <person name="Eloe-Fadrosh E.A."/>
            <person name="Pietrasiak N."/>
        </authorList>
    </citation>
    <scope>NUCLEOTIDE SEQUENCE</scope>
    <source>
        <strain evidence="9">GSE-TBD4-15B</strain>
    </source>
</reference>
<dbReference type="CDD" id="cd02440">
    <property type="entry name" value="AdoMet_MTases"/>
    <property type="match status" value="1"/>
</dbReference>
<feature type="domain" description="Strawberry notch helicase C" evidence="6">
    <location>
        <begin position="1029"/>
        <end position="1255"/>
    </location>
</feature>
<name>A0A951U513_9CYAN</name>
<dbReference type="Gene3D" id="3.40.50.300">
    <property type="entry name" value="P-loop containing nucleotide triphosphate hydrolases"/>
    <property type="match status" value="2"/>
</dbReference>
<dbReference type="SUPFAM" id="SSF55271">
    <property type="entry name" value="DNA repair protein MutS, domain I"/>
    <property type="match status" value="1"/>
</dbReference>
<dbReference type="PANTHER" id="PTHR12706">
    <property type="entry name" value="STRAWBERRY NOTCH-RELATED"/>
    <property type="match status" value="1"/>
</dbReference>
<dbReference type="PANTHER" id="PTHR12706:SF30">
    <property type="entry name" value="PROTEIN STRAWBERRY NOTCH-RELATED"/>
    <property type="match status" value="1"/>
</dbReference>
<evidence type="ECO:0000256" key="3">
    <source>
        <dbReference type="SAM" id="MobiDB-lite"/>
    </source>
</evidence>
<evidence type="ECO:0000256" key="2">
    <source>
        <dbReference type="ARBA" id="ARBA00022801"/>
    </source>
</evidence>
<dbReference type="InterPro" id="IPR002464">
    <property type="entry name" value="DNA/RNA_helicase_DEAH_CS"/>
</dbReference>
<dbReference type="SUPFAM" id="SSF52540">
    <property type="entry name" value="P-loop containing nucleoside triphosphate hydrolases"/>
    <property type="match status" value="2"/>
</dbReference>
<dbReference type="PROSITE" id="PS00690">
    <property type="entry name" value="DEAH_ATP_HELICASE"/>
    <property type="match status" value="1"/>
</dbReference>
<dbReference type="Pfam" id="PF13872">
    <property type="entry name" value="AAA_34"/>
    <property type="match status" value="1"/>
</dbReference>
<feature type="domain" description="DUF6908" evidence="8">
    <location>
        <begin position="1711"/>
        <end position="1815"/>
    </location>
</feature>
<feature type="domain" description="DNA mismatch repair protein MutS-like N-terminal" evidence="4">
    <location>
        <begin position="1845"/>
        <end position="1928"/>
    </location>
</feature>
<feature type="compositionally biased region" description="Polar residues" evidence="3">
    <location>
        <begin position="510"/>
        <end position="520"/>
    </location>
</feature>
<dbReference type="InterPro" id="IPR026937">
    <property type="entry name" value="SBNO_Helicase_C_dom"/>
</dbReference>
<evidence type="ECO:0000259" key="5">
    <source>
        <dbReference type="Pfam" id="PF13154"/>
    </source>
</evidence>
<dbReference type="InterPro" id="IPR029063">
    <property type="entry name" value="SAM-dependent_MTases_sf"/>
</dbReference>
<dbReference type="EMBL" id="JAHHHV010000067">
    <property type="protein sequence ID" value="MBW4466319.1"/>
    <property type="molecule type" value="Genomic_DNA"/>
</dbReference>
<dbReference type="PROSITE" id="PS00092">
    <property type="entry name" value="N6_MTASE"/>
    <property type="match status" value="1"/>
</dbReference>
<dbReference type="GO" id="GO:0032259">
    <property type="term" value="P:methylation"/>
    <property type="evidence" value="ECO:0007669"/>
    <property type="project" value="InterPro"/>
</dbReference>
<dbReference type="GO" id="GO:0030983">
    <property type="term" value="F:mismatched DNA binding"/>
    <property type="evidence" value="ECO:0007669"/>
    <property type="project" value="InterPro"/>
</dbReference>
<dbReference type="SUPFAM" id="SSF57783">
    <property type="entry name" value="Zinc beta-ribbon"/>
    <property type="match status" value="1"/>
</dbReference>
<protein>
    <submittedName>
        <fullName evidence="9">Strawberry notch C-terminal domain-containing protein</fullName>
    </submittedName>
</protein>
<reference evidence="9" key="1">
    <citation type="submission" date="2021-05" db="EMBL/GenBank/DDBJ databases">
        <authorList>
            <person name="Pietrasiak N."/>
            <person name="Ward R."/>
            <person name="Stajich J.E."/>
            <person name="Kurbessoian T."/>
        </authorList>
    </citation>
    <scope>NUCLEOTIDE SEQUENCE</scope>
    <source>
        <strain evidence="9">GSE-TBD4-15B</strain>
    </source>
</reference>
<dbReference type="GO" id="GO:0006298">
    <property type="term" value="P:mismatch repair"/>
    <property type="evidence" value="ECO:0007669"/>
    <property type="project" value="InterPro"/>
</dbReference>
<feature type="compositionally biased region" description="Polar residues" evidence="3">
    <location>
        <begin position="444"/>
        <end position="457"/>
    </location>
</feature>
<proteinExistence type="inferred from homology"/>
<dbReference type="GO" id="GO:0016787">
    <property type="term" value="F:hydrolase activity"/>
    <property type="evidence" value="ECO:0007669"/>
    <property type="project" value="UniProtKB-KW"/>
</dbReference>
<sequence>MTNNPERERLKQRFLEQLVAGKSYARITDARAEAAELLGVAIGSGSPTTKLVDEAMEAAVVRAAPLLINSSETTHQAYDRLVELLNRQPNLGVRSSTSVLQQAYSTPIPIAYLAATLAGITPETTVYEPAAGNGALLLTANPDKVTANEINDDRFAELATRNYFLLTQNDATTYRPQTQVDRVICNPPFGSIADGEQTKRFLLGDTWTTQTDHVIALNALEVMKDDGRAVLILGGKLGNDEERRSERYNTRESRAFYYILYNHYNVTQHFSIWGDLYRKQGAGFPIDLIVIAGRGQSQRPLPAAQVPQIYRSFLELKEQLPNELIQYSSSRAKEYDDAIRKLPADLDASGDAVAVRGASSRDAAQLGRADLQNPDAAAGELDDRALDNVLQQPAEHPGIVDNQTERTRLLPGLPAAQLGRAGNGSADAVAASLGRNPDSPQRGVLSSSVAAGRQLSSDGDGPEPPGVSGLPGAAPDDPSGRVDQRAERLRLKEGNHMEAANQPAPEVQPKQVTYQPKSQGNSTGTLIPYNMASAAQSALDRFTQQHGEIDAYLASRLGYASIAELHRHFSAEQVDASALAISNIERGSGFIVGDQTGVGKGRICASILRYARQQGRAAVFVTQNKTLYADMMRDISDIGLYGFQPFITDTKAIIPLANGQELRTGNQAQQEQLMKEMMLTRRLDSSYSAVFTTYSQLQTVGQQEPLRRQFLRAIAPNAILILDEAHEAGGSPSGWRMAGPPDRAEFVRELVDAAAGVFYSSATYAKRPDVMDLYARRTDLQFAVSSMTALENILDRGGVPLQQIVASKFVASGQMLRRERSYEGISFQAKVVPVDRDVADQFSAALRAIKDFDRAKQKAIKELSKQLKAEAKAFGMDGAVGEVGAKSTLFTSLMHNCIEQGLLAQKAEATVQEALQSLQTGQKPVIAVANTMGSFIQAFAEANDIQNGNSIEISFSNLLERYLERSRDVMIKDYRGQVTRQRLTDAELGETGIIAYEEALDCIREADFSTIPVSPIDYITQRLERAGYSVREVTGRSAALDYAPDGSTFYRMRPDTERTSQARISAVAQFNSGEADVIILNCSGSTGISLHASERFADQRPRHMIVAQAERDINVFMQMLGRVHRTGQVALPSYTLLMSDLPAEKRPGAILCQKMAGLNANTTAARETGISIQNVVDFMNPYGEQVVTELLSDDLELDAKLDYPSAKAENDASEIALIKKVTGRIPLLPIAEQEAVYSLIESEYGELVEQQRAMGESILEADQLDLDARTVARMQVIPNDSQIQSEFAGAVYLEIVDVKSSAKPLTQLQVVNALREQLDLAPVKHPDEHNRDAVAIIAQDQVHATILSLKAAVNQYRAEVTAHNHDEALSAKFNEKLDKQQTQVVKTIRAFPVGTSVRVVTPLNANVFYGVVISLDQKARSGNPVAPNAWRMRILVADAAKQITLPLSKVNTGREGTAIVDAQARDWFNNDIYSLFDRRQEAGRTTRQIFTGNLIKAFEKYPKGKLVNYSDSQGQIRQGLIMPKGFDIEESLEQEPVAFSTPDQVKAFLTNLTYRKGAVRTLDELLLLKSQPGGDNFVLQTPKARDSGGRYYLDEQLIAAVGSDFYSVNDRMEVVVPAERLEQSLNVIMLQRGYALAAFEHKDIARDYLGIKLPELEKFETGAVKHQQNEILAAGEPIQSVEVDSVGNTSQPPITLMIASSKEQVGSLEKRIVKFLEEAELREVVTEDFHLSIENDPYIPLVVERHNHQLYLTHYLEQNGDTFIDTEMVFRIQPGGQLQFKETAVQDPLRGGEHRAADRAFAQLFSRNILEQGFAAAARSQQSEEVSEASAETQLLLNREALCSFIRSYLEMKDKHPDAVVLIRAGDFYETYLQDAQAIADRLELVSTSIGSGDPTVGRVPAAGFPVHALERYLAQLTQEFTVVTVADDYAITLHPQQTSAQIDASSAEVQELSLFDVNSFTNAATDYKVDTTGYDPSWAALAKSQTSSPSPVFQPTAPAIPTNPVPQPNLKELADQVRAFDLESVAASLGLEQDRHDRYKWRNGNQIISISNGKFMDWLADRGGGGAIDLVMHVQAVEFTAAVEWLSGQSFPAQPISHQRQIQSESDKPHLLEMPAPNERRWPAVRDYLVEARKLPAALVDRLHQRHLIYADAMQNAVFVRHATSSNCAIWQRGAVTGASLRGTWGENNSFHGLAAGSAREQGWFWFGAGQGEVKRVMLTESPIDALSLATLDKRRQATAGVSVYLSADGAGAIPTAALKQVLEQGGQVGVAFDADPSGEIMAWRVAQELPGVGRITPAWGKDWNERLIWGEQPPQQPAWDKQTLDELWRWHQVAQQLGKASNYLNRITEIAKEAVKGAPLSEQAKLAMQQDIRSFAKQDGQTRAAPTNAGVLRKKPERAMEIDG</sequence>
<dbReference type="SUPFAM" id="SSF53335">
    <property type="entry name" value="S-adenosyl-L-methionine-dependent methyltransferases"/>
    <property type="match status" value="1"/>
</dbReference>
<dbReference type="Pfam" id="PF21849">
    <property type="entry name" value="DUF6908"/>
    <property type="match status" value="1"/>
</dbReference>
<comment type="similarity">
    <text evidence="1">Belongs to the SBNO family.</text>
</comment>
<evidence type="ECO:0000313" key="9">
    <source>
        <dbReference type="EMBL" id="MBW4466319.1"/>
    </source>
</evidence>
<gene>
    <name evidence="9" type="ORF">KME07_12915</name>
</gene>
<dbReference type="InterPro" id="IPR054203">
    <property type="entry name" value="DUF6908"/>
</dbReference>
<evidence type="ECO:0000313" key="10">
    <source>
        <dbReference type="Proteomes" id="UP000707356"/>
    </source>
</evidence>
<dbReference type="GO" id="GO:0008168">
    <property type="term" value="F:methyltransferase activity"/>
    <property type="evidence" value="ECO:0007669"/>
    <property type="project" value="InterPro"/>
</dbReference>
<feature type="domain" description="DUF3991" evidence="5">
    <location>
        <begin position="2129"/>
        <end position="2212"/>
    </location>
</feature>
<evidence type="ECO:0000259" key="7">
    <source>
        <dbReference type="Pfam" id="PF13872"/>
    </source>
</evidence>
<dbReference type="GO" id="GO:0006355">
    <property type="term" value="P:regulation of DNA-templated transcription"/>
    <property type="evidence" value="ECO:0007669"/>
    <property type="project" value="InterPro"/>
</dbReference>
<dbReference type="CDD" id="cd00188">
    <property type="entry name" value="TOPRIM"/>
    <property type="match status" value="1"/>
</dbReference>
<dbReference type="Pfam" id="PF13155">
    <property type="entry name" value="Toprim_2"/>
    <property type="match status" value="1"/>
</dbReference>
<dbReference type="GO" id="GO:0005524">
    <property type="term" value="F:ATP binding"/>
    <property type="evidence" value="ECO:0007669"/>
    <property type="project" value="InterPro"/>
</dbReference>
<organism evidence="9 10">
    <name type="scientific">Pegethrix bostrychoides GSE-TBD4-15B</name>
    <dbReference type="NCBI Taxonomy" id="2839662"/>
    <lineage>
        <taxon>Bacteria</taxon>
        <taxon>Bacillati</taxon>
        <taxon>Cyanobacteriota</taxon>
        <taxon>Cyanophyceae</taxon>
        <taxon>Oculatellales</taxon>
        <taxon>Oculatellaceae</taxon>
        <taxon>Pegethrix</taxon>
    </lineage>
</organism>
<feature type="region of interest" description="Disordered" evidence="3">
    <location>
        <begin position="2379"/>
        <end position="2406"/>
    </location>
</feature>